<gene>
    <name evidence="3" type="ORF">HK099_007717</name>
</gene>
<accession>A0AAD5TYM9</accession>
<dbReference type="Proteomes" id="UP001211065">
    <property type="component" value="Unassembled WGS sequence"/>
</dbReference>
<feature type="region of interest" description="Disordered" evidence="1">
    <location>
        <begin position="21"/>
        <end position="180"/>
    </location>
</feature>
<dbReference type="InterPro" id="IPR013320">
    <property type="entry name" value="ConA-like_dom_sf"/>
</dbReference>
<evidence type="ECO:0000256" key="1">
    <source>
        <dbReference type="SAM" id="MobiDB-lite"/>
    </source>
</evidence>
<keyword evidence="2" id="KW-0732">Signal</keyword>
<protein>
    <submittedName>
        <fullName evidence="3">Uncharacterized protein</fullName>
    </submittedName>
</protein>
<dbReference type="Gene3D" id="2.60.120.200">
    <property type="match status" value="1"/>
</dbReference>
<feature type="compositionally biased region" description="Basic and acidic residues" evidence="1">
    <location>
        <begin position="77"/>
        <end position="136"/>
    </location>
</feature>
<organism evidence="3 4">
    <name type="scientific">Clydaea vesicula</name>
    <dbReference type="NCBI Taxonomy" id="447962"/>
    <lineage>
        <taxon>Eukaryota</taxon>
        <taxon>Fungi</taxon>
        <taxon>Fungi incertae sedis</taxon>
        <taxon>Chytridiomycota</taxon>
        <taxon>Chytridiomycota incertae sedis</taxon>
        <taxon>Chytridiomycetes</taxon>
        <taxon>Lobulomycetales</taxon>
        <taxon>Lobulomycetaceae</taxon>
        <taxon>Clydaea</taxon>
    </lineage>
</organism>
<feature type="chain" id="PRO_5042226695" evidence="2">
    <location>
        <begin position="19"/>
        <end position="588"/>
    </location>
</feature>
<dbReference type="SUPFAM" id="SSF49899">
    <property type="entry name" value="Concanavalin A-like lectins/glucanases"/>
    <property type="match status" value="1"/>
</dbReference>
<evidence type="ECO:0000313" key="3">
    <source>
        <dbReference type="EMBL" id="KAJ3212493.1"/>
    </source>
</evidence>
<reference evidence="3" key="1">
    <citation type="submission" date="2020-05" db="EMBL/GenBank/DDBJ databases">
        <title>Phylogenomic resolution of chytrid fungi.</title>
        <authorList>
            <person name="Stajich J.E."/>
            <person name="Amses K."/>
            <person name="Simmons R."/>
            <person name="Seto K."/>
            <person name="Myers J."/>
            <person name="Bonds A."/>
            <person name="Quandt C.A."/>
            <person name="Barry K."/>
            <person name="Liu P."/>
            <person name="Grigoriev I."/>
            <person name="Longcore J.E."/>
            <person name="James T.Y."/>
        </authorList>
    </citation>
    <scope>NUCLEOTIDE SEQUENCE</scope>
    <source>
        <strain evidence="3">JEL0476</strain>
    </source>
</reference>
<feature type="signal peptide" evidence="2">
    <location>
        <begin position="1"/>
        <end position="18"/>
    </location>
</feature>
<evidence type="ECO:0000313" key="4">
    <source>
        <dbReference type="Proteomes" id="UP001211065"/>
    </source>
</evidence>
<comment type="caution">
    <text evidence="3">The sequence shown here is derived from an EMBL/GenBank/DDBJ whole genome shotgun (WGS) entry which is preliminary data.</text>
</comment>
<name>A0AAD5TYM9_9FUNG</name>
<evidence type="ECO:0000256" key="2">
    <source>
        <dbReference type="SAM" id="SignalP"/>
    </source>
</evidence>
<dbReference type="EMBL" id="JADGJW010000776">
    <property type="protein sequence ID" value="KAJ3212493.1"/>
    <property type="molecule type" value="Genomic_DNA"/>
</dbReference>
<sequence length="588" mass="63478">MKFSTVFTIAAFSTAVIAVPAKDDPANPSDPRGISGPNQHGHSCHWYEHHNLQAPASCNPSQEDTKYDIENPQPCEEELKTYAKPKAEKAETYGKSKPEDEKYSKAKPEAEKAETYGKSKPQEEEKYSKAKPEAEYNAKPTSTPCLQPTSTALPENYEKPTKAYETATPKAAEEKKYKATAPEATTYAAAAGKADYSASNLESSSSKMAASLFAAVAFTIEKRRKSTNAGNSNCGYNYASCVETDTTSETSTSTSSGSVSTSTDTSATSIDTSATSTETSVTSTESSATLTETSTITTDVSATVTFTSIDTTTTTIDSSTTSTETSVPTSSTDNIDLSIWLLQVPATSFKTWVYPPQVVGLESYKGTSSYTVYSNDGKKLTFTNDQRDIVGVSGGKASRSEFREYTSGNDQEQALWNLGVGEHIFKGVESIDQVASGCTKGGAVVAGQVKGKGSSPDIMSIRYYADNFPGGYNGGETGKTNGGKPFMQGLNLVLNGYEGKFTPIILDINYKLKTKFNFQFRFFGGRVYFTFSYEDGSNSIAMDFPTNKLNNQEAYFKVGAYSQNSPDTVCLYNQINQVSVYDLSVTHK</sequence>
<feature type="region of interest" description="Disordered" evidence="1">
    <location>
        <begin position="247"/>
        <end position="293"/>
    </location>
</feature>
<keyword evidence="4" id="KW-1185">Reference proteome</keyword>
<proteinExistence type="predicted"/>
<feature type="compositionally biased region" description="Polar residues" evidence="1">
    <location>
        <begin position="139"/>
        <end position="153"/>
    </location>
</feature>
<dbReference type="AlphaFoldDB" id="A0AAD5TYM9"/>